<dbReference type="AlphaFoldDB" id="A0A2C5XYZ7"/>
<evidence type="ECO:0000259" key="2">
    <source>
        <dbReference type="Pfam" id="PF06985"/>
    </source>
</evidence>
<dbReference type="PRINTS" id="PR01415">
    <property type="entry name" value="ANKYRIN"/>
</dbReference>
<dbReference type="Gene3D" id="1.25.40.20">
    <property type="entry name" value="Ankyrin repeat-containing domain"/>
    <property type="match status" value="1"/>
</dbReference>
<evidence type="ECO:0000313" key="4">
    <source>
        <dbReference type="Proteomes" id="UP000226192"/>
    </source>
</evidence>
<keyword evidence="1" id="KW-0040">ANK repeat</keyword>
<feature type="repeat" description="ANK" evidence="1">
    <location>
        <begin position="16"/>
        <end position="48"/>
    </location>
</feature>
<reference evidence="3 4" key="1">
    <citation type="submission" date="2017-06" db="EMBL/GenBank/DDBJ databases">
        <title>Ant-infecting Ophiocordyceps genomes reveal a high diversity of potential behavioral manipulation genes and a possible major role for enterotoxins.</title>
        <authorList>
            <person name="De Bekker C."/>
            <person name="Evans H.C."/>
            <person name="Brachmann A."/>
            <person name="Hughes D.P."/>
        </authorList>
    </citation>
    <scope>NUCLEOTIDE SEQUENCE [LARGE SCALE GENOMIC DNA]</scope>
    <source>
        <strain evidence="3 4">Map64</strain>
    </source>
</reference>
<keyword evidence="4" id="KW-1185">Reference proteome</keyword>
<evidence type="ECO:0000313" key="3">
    <source>
        <dbReference type="EMBL" id="PHH59924.1"/>
    </source>
</evidence>
<dbReference type="InterPro" id="IPR010730">
    <property type="entry name" value="HET"/>
</dbReference>
<dbReference type="SMART" id="SM00248">
    <property type="entry name" value="ANK"/>
    <property type="match status" value="2"/>
</dbReference>
<dbReference type="PANTHER" id="PTHR33112:SF10">
    <property type="entry name" value="TOL"/>
    <property type="match status" value="1"/>
</dbReference>
<sequence>MLLLENGADINATAEHGETALHMAAFKGHEEIIKLLLKNGADIDIETDKGGTALAVAETQKHDGVVKLLQENGAKMPELTIPIPIDPWQAAWVNFDLSPRAGVYSSSWGKAAESWQWFENYMSIDLSKNPEIPWSRLELWEPIADFTTLFTVEDSSQSSACETWHSCNFCEKVPVSQLLEHPGERFKLSLDISLCGDEVETCPLFQTLLQGNGNRAVDEITVSLEPEFVPVGRARDGRPTRTPRLVLELGTSALDMKVDKFSLLPEAGSIFYFLQLFQWLEACDNCHHHTKFSSSVLPTRVLDVYSEDPDQIKLVYTEGGIEGRYIALSHRWIDGQTLMTEKAHQNGRRDGGILDIKDLPPTFRDAVIVTRSLGVRYLWIDSLCIVQDDSSDWFREAGCMEQVYASAYCTIAVSSTKDDQGFLYRYTKGLIKLGDSTLCAYAGKVCENFDEDITGELGQRGWVLQERALSRRTIHFTKTQTYWECGSAIWCETANDNHRSVFI</sequence>
<evidence type="ECO:0000256" key="1">
    <source>
        <dbReference type="PROSITE-ProRule" id="PRU00023"/>
    </source>
</evidence>
<dbReference type="EMBL" id="NJET01000173">
    <property type="protein sequence ID" value="PHH59924.1"/>
    <property type="molecule type" value="Genomic_DNA"/>
</dbReference>
<dbReference type="Pfam" id="PF12796">
    <property type="entry name" value="Ank_2"/>
    <property type="match status" value="1"/>
</dbReference>
<dbReference type="OrthoDB" id="4925690at2759"/>
<dbReference type="PANTHER" id="PTHR33112">
    <property type="entry name" value="DOMAIN PROTEIN, PUTATIVE-RELATED"/>
    <property type="match status" value="1"/>
</dbReference>
<protein>
    <recommendedName>
        <fullName evidence="2">Heterokaryon incompatibility domain-containing protein</fullName>
    </recommendedName>
</protein>
<accession>A0A2C5XYZ7</accession>
<dbReference type="STRING" id="1399860.A0A2C5XYZ7"/>
<dbReference type="Proteomes" id="UP000226192">
    <property type="component" value="Unassembled WGS sequence"/>
</dbReference>
<feature type="domain" description="Heterokaryon incompatibility" evidence="2">
    <location>
        <begin position="325"/>
        <end position="466"/>
    </location>
</feature>
<dbReference type="SUPFAM" id="SSF48403">
    <property type="entry name" value="Ankyrin repeat"/>
    <property type="match status" value="1"/>
</dbReference>
<dbReference type="PROSITE" id="PS50297">
    <property type="entry name" value="ANK_REP_REGION"/>
    <property type="match status" value="1"/>
</dbReference>
<gene>
    <name evidence="3" type="ORF">CDD81_2383</name>
</gene>
<proteinExistence type="predicted"/>
<organism evidence="3 4">
    <name type="scientific">Ophiocordyceps australis</name>
    <dbReference type="NCBI Taxonomy" id="1399860"/>
    <lineage>
        <taxon>Eukaryota</taxon>
        <taxon>Fungi</taxon>
        <taxon>Dikarya</taxon>
        <taxon>Ascomycota</taxon>
        <taxon>Pezizomycotina</taxon>
        <taxon>Sordariomycetes</taxon>
        <taxon>Hypocreomycetidae</taxon>
        <taxon>Hypocreales</taxon>
        <taxon>Ophiocordycipitaceae</taxon>
        <taxon>Ophiocordyceps</taxon>
    </lineage>
</organism>
<dbReference type="PROSITE" id="PS50088">
    <property type="entry name" value="ANK_REPEAT"/>
    <property type="match status" value="1"/>
</dbReference>
<dbReference type="InterPro" id="IPR036770">
    <property type="entry name" value="Ankyrin_rpt-contain_sf"/>
</dbReference>
<dbReference type="Pfam" id="PF06985">
    <property type="entry name" value="HET"/>
    <property type="match status" value="1"/>
</dbReference>
<dbReference type="InterPro" id="IPR002110">
    <property type="entry name" value="Ankyrin_rpt"/>
</dbReference>
<name>A0A2C5XYZ7_9HYPO</name>
<comment type="caution">
    <text evidence="3">The sequence shown here is derived from an EMBL/GenBank/DDBJ whole genome shotgun (WGS) entry which is preliminary data.</text>
</comment>